<organism evidence="7 8">
    <name type="scientific">Photobacterium kishitanii</name>
    <dbReference type="NCBI Taxonomy" id="318456"/>
    <lineage>
        <taxon>Bacteria</taxon>
        <taxon>Pseudomonadati</taxon>
        <taxon>Pseudomonadota</taxon>
        <taxon>Gammaproteobacteria</taxon>
        <taxon>Vibrionales</taxon>
        <taxon>Vibrionaceae</taxon>
        <taxon>Photobacterium</taxon>
    </lineage>
</organism>
<name>A0A2T3KKE2_9GAMM</name>
<dbReference type="GO" id="GO:0005975">
    <property type="term" value="P:carbohydrate metabolic process"/>
    <property type="evidence" value="ECO:0007669"/>
    <property type="project" value="UniProtKB-UniRule"/>
</dbReference>
<evidence type="ECO:0000256" key="1">
    <source>
        <dbReference type="ARBA" id="ARBA00000056"/>
    </source>
</evidence>
<keyword evidence="5 6" id="KW-0119">Carbohydrate metabolism</keyword>
<accession>A0A2T3KKE2</accession>
<dbReference type="PANTHER" id="PTHR36204">
    <property type="entry name" value="N-ACETYLMANNOSAMINE-6-PHOSPHATE 2-EPIMERASE-RELATED"/>
    <property type="match status" value="1"/>
</dbReference>
<sequence length="229" mass="24824">MNMLSIVKGNLIVSCQALEDEPLHSSFIMGRMALAAKQGGASAIRANSAEDIAEIKHVTQLPVIGILKRDYDGSSIYITATMKEVDELMAASPEMIALDASLALRPDGMTLSEMVSVIRQRYPSVLLMADIATLEEALTAQELGFDCVSTTLHGYTTETKGMKLYHDDFSFLRDVIKAISIPVIAEGNVGTPAQARRCLELGAYSIVVGGAITRPKQITSIFIDEIQMR</sequence>
<evidence type="ECO:0000256" key="6">
    <source>
        <dbReference type="HAMAP-Rule" id="MF_01235"/>
    </source>
</evidence>
<dbReference type="SUPFAM" id="SSF51366">
    <property type="entry name" value="Ribulose-phoshate binding barrel"/>
    <property type="match status" value="1"/>
</dbReference>
<evidence type="ECO:0000256" key="2">
    <source>
        <dbReference type="ARBA" id="ARBA00002147"/>
    </source>
</evidence>
<dbReference type="CDD" id="cd04729">
    <property type="entry name" value="NanE"/>
    <property type="match status" value="1"/>
</dbReference>
<dbReference type="NCBIfam" id="NF002231">
    <property type="entry name" value="PRK01130.1"/>
    <property type="match status" value="1"/>
</dbReference>
<dbReference type="InterPro" id="IPR013785">
    <property type="entry name" value="Aldolase_TIM"/>
</dbReference>
<dbReference type="GO" id="GO:0006053">
    <property type="term" value="P:N-acetylmannosamine catabolic process"/>
    <property type="evidence" value="ECO:0007669"/>
    <property type="project" value="TreeGrafter"/>
</dbReference>
<dbReference type="InterPro" id="IPR007260">
    <property type="entry name" value="NanE"/>
</dbReference>
<protein>
    <recommendedName>
        <fullName evidence="6">Putative N-acetylmannosamine-6-phosphate 2-epimerase</fullName>
        <ecNumber evidence="6">5.1.3.9</ecNumber>
    </recommendedName>
    <alternativeName>
        <fullName evidence="6">ManNAc-6-P epimerase</fullName>
    </alternativeName>
</protein>
<dbReference type="PANTHER" id="PTHR36204:SF1">
    <property type="entry name" value="N-ACETYLMANNOSAMINE-6-PHOSPHATE 2-EPIMERASE-RELATED"/>
    <property type="match status" value="1"/>
</dbReference>
<reference evidence="7 8" key="1">
    <citation type="submission" date="2018-01" db="EMBL/GenBank/DDBJ databases">
        <title>Whole genome sequencing of Histamine producing bacteria.</title>
        <authorList>
            <person name="Butler K."/>
        </authorList>
    </citation>
    <scope>NUCLEOTIDE SEQUENCE [LARGE SCALE GENOMIC DNA]</scope>
    <source>
        <strain evidence="7 8">FS-7.2</strain>
    </source>
</reference>
<dbReference type="GO" id="GO:0005829">
    <property type="term" value="C:cytosol"/>
    <property type="evidence" value="ECO:0007669"/>
    <property type="project" value="TreeGrafter"/>
</dbReference>
<dbReference type="InterPro" id="IPR011060">
    <property type="entry name" value="RibuloseP-bd_barrel"/>
</dbReference>
<dbReference type="UniPathway" id="UPA00629">
    <property type="reaction ID" value="UER00682"/>
</dbReference>
<dbReference type="GO" id="GO:0019262">
    <property type="term" value="P:N-acetylneuraminate catabolic process"/>
    <property type="evidence" value="ECO:0007669"/>
    <property type="project" value="UniProtKB-UniRule"/>
</dbReference>
<gene>
    <name evidence="6" type="primary">nanE</name>
    <name evidence="7" type="ORF">C9J27_06950</name>
</gene>
<comment type="pathway">
    <text evidence="3 6">Amino-sugar metabolism; N-acetylneuraminate degradation; D-fructose 6-phosphate from N-acetylneuraminate: step 3/5.</text>
</comment>
<dbReference type="EC" id="5.1.3.9" evidence="6"/>
<dbReference type="AlphaFoldDB" id="A0A2T3KKE2"/>
<dbReference type="GO" id="GO:0047465">
    <property type="term" value="F:N-acylglucosamine-6-phosphate 2-epimerase activity"/>
    <property type="evidence" value="ECO:0007669"/>
    <property type="project" value="UniProtKB-EC"/>
</dbReference>
<comment type="caution">
    <text evidence="7">The sequence shown here is derived from an EMBL/GenBank/DDBJ whole genome shotgun (WGS) entry which is preliminary data.</text>
</comment>
<comment type="catalytic activity">
    <reaction evidence="1 6">
        <text>an N-acyl-D-glucosamine 6-phosphate = an N-acyl-D-mannosamine 6-phosphate</text>
        <dbReference type="Rhea" id="RHEA:23932"/>
        <dbReference type="ChEBI" id="CHEBI:57599"/>
        <dbReference type="ChEBI" id="CHEBI:57666"/>
        <dbReference type="EC" id="5.1.3.9"/>
    </reaction>
</comment>
<dbReference type="Gene3D" id="3.20.20.70">
    <property type="entry name" value="Aldolase class I"/>
    <property type="match status" value="1"/>
</dbReference>
<evidence type="ECO:0000256" key="3">
    <source>
        <dbReference type="ARBA" id="ARBA00005081"/>
    </source>
</evidence>
<dbReference type="Proteomes" id="UP000241426">
    <property type="component" value="Unassembled WGS sequence"/>
</dbReference>
<dbReference type="Pfam" id="PF04131">
    <property type="entry name" value="NanE"/>
    <property type="match status" value="1"/>
</dbReference>
<dbReference type="FunFam" id="3.20.20.70:FF:000035">
    <property type="entry name" value="Putative N-acetylmannosamine-6-phosphate 2-epimerase"/>
    <property type="match status" value="1"/>
</dbReference>
<evidence type="ECO:0000256" key="4">
    <source>
        <dbReference type="ARBA" id="ARBA00023235"/>
    </source>
</evidence>
<dbReference type="EMBL" id="PYNF01000004">
    <property type="protein sequence ID" value="PSU99978.1"/>
    <property type="molecule type" value="Genomic_DNA"/>
</dbReference>
<comment type="similarity">
    <text evidence="6">Belongs to the NanE family.</text>
</comment>
<dbReference type="HAMAP" id="MF_01235">
    <property type="entry name" value="ManNAc6P_epimer"/>
    <property type="match status" value="1"/>
</dbReference>
<keyword evidence="4 6" id="KW-0413">Isomerase</keyword>
<evidence type="ECO:0000313" key="8">
    <source>
        <dbReference type="Proteomes" id="UP000241426"/>
    </source>
</evidence>
<dbReference type="RefSeq" id="WP_107289403.1">
    <property type="nucleotide sequence ID" value="NZ_PYNF01000004.1"/>
</dbReference>
<evidence type="ECO:0000313" key="7">
    <source>
        <dbReference type="EMBL" id="PSU99978.1"/>
    </source>
</evidence>
<evidence type="ECO:0000256" key="5">
    <source>
        <dbReference type="ARBA" id="ARBA00023277"/>
    </source>
</evidence>
<proteinExistence type="inferred from homology"/>
<comment type="function">
    <text evidence="2 6">Converts N-acetylmannosamine-6-phosphate (ManNAc-6-P) to N-acetylglucosamine-6-phosphate (GlcNAc-6-P).</text>
</comment>